<evidence type="ECO:0000313" key="5">
    <source>
        <dbReference type="Proteomes" id="UP000305654"/>
    </source>
</evidence>
<dbReference type="AlphaFoldDB" id="A0A5R9J2I7"/>
<evidence type="ECO:0000256" key="3">
    <source>
        <dbReference type="ARBA" id="ARBA00023235"/>
    </source>
</evidence>
<dbReference type="Pfam" id="PF00378">
    <property type="entry name" value="ECH_1"/>
    <property type="match status" value="1"/>
</dbReference>
<comment type="caution">
    <text evidence="4">The sequence shown here is derived from an EMBL/GenBank/DDBJ whole genome shotgun (WGS) entry which is preliminary data.</text>
</comment>
<dbReference type="InterPro" id="IPR001753">
    <property type="entry name" value="Enoyl-CoA_hydra/iso"/>
</dbReference>
<dbReference type="InterPro" id="IPR051053">
    <property type="entry name" value="ECH/Chromodomain_protein"/>
</dbReference>
<evidence type="ECO:0000256" key="2">
    <source>
        <dbReference type="ARBA" id="ARBA00023140"/>
    </source>
</evidence>
<dbReference type="OrthoDB" id="9797151at2"/>
<evidence type="ECO:0000256" key="1">
    <source>
        <dbReference type="ARBA" id="ARBA00004275"/>
    </source>
</evidence>
<protein>
    <submittedName>
        <fullName evidence="4">Enoyl-CoA hydratase</fullName>
    </submittedName>
</protein>
<dbReference type="GO" id="GO:0004165">
    <property type="term" value="F:delta(3)-delta(2)-enoyl-CoA isomerase activity"/>
    <property type="evidence" value="ECO:0007669"/>
    <property type="project" value="UniProtKB-ARBA"/>
</dbReference>
<name>A0A5R9J2I7_9PROT</name>
<reference evidence="4 5" key="1">
    <citation type="submission" date="2019-05" db="EMBL/GenBank/DDBJ databases">
        <authorList>
            <person name="Pankratov T."/>
            <person name="Grouzdev D."/>
        </authorList>
    </citation>
    <scope>NUCLEOTIDE SEQUENCE [LARGE SCALE GENOMIC DNA]</scope>
    <source>
        <strain evidence="4 5">KEBCLARHB70R</strain>
    </source>
</reference>
<dbReference type="PANTHER" id="PTHR43684">
    <property type="match status" value="1"/>
</dbReference>
<comment type="subcellular location">
    <subcellularLocation>
        <location evidence="1">Peroxisome</location>
    </subcellularLocation>
</comment>
<dbReference type="InterPro" id="IPR029045">
    <property type="entry name" value="ClpP/crotonase-like_dom_sf"/>
</dbReference>
<evidence type="ECO:0000313" key="4">
    <source>
        <dbReference type="EMBL" id="TLU71772.1"/>
    </source>
</evidence>
<keyword evidence="3" id="KW-0413">Isomerase</keyword>
<dbReference type="Proteomes" id="UP000305654">
    <property type="component" value="Unassembled WGS sequence"/>
</dbReference>
<dbReference type="SUPFAM" id="SSF52096">
    <property type="entry name" value="ClpP/crotonase"/>
    <property type="match status" value="1"/>
</dbReference>
<dbReference type="RefSeq" id="WP_138326842.1">
    <property type="nucleotide sequence ID" value="NZ_VCDI01000005.1"/>
</dbReference>
<dbReference type="EMBL" id="VCDI01000005">
    <property type="protein sequence ID" value="TLU71772.1"/>
    <property type="molecule type" value="Genomic_DNA"/>
</dbReference>
<dbReference type="PANTHER" id="PTHR43684:SF1">
    <property type="entry name" value="ENOYL-COA DELTA ISOMERASE 2"/>
    <property type="match status" value="1"/>
</dbReference>
<dbReference type="CDD" id="cd06558">
    <property type="entry name" value="crotonase-like"/>
    <property type="match status" value="1"/>
</dbReference>
<dbReference type="Gene3D" id="3.90.226.10">
    <property type="entry name" value="2-enoyl-CoA Hydratase, Chain A, domain 1"/>
    <property type="match status" value="1"/>
</dbReference>
<proteinExistence type="predicted"/>
<gene>
    <name evidence="4" type="ORF">FE263_15005</name>
</gene>
<accession>A0A5R9J2I7</accession>
<keyword evidence="5" id="KW-1185">Reference proteome</keyword>
<organism evidence="4 5">
    <name type="scientific">Lichenicoccus roseus</name>
    <dbReference type="NCBI Taxonomy" id="2683649"/>
    <lineage>
        <taxon>Bacteria</taxon>
        <taxon>Pseudomonadati</taxon>
        <taxon>Pseudomonadota</taxon>
        <taxon>Alphaproteobacteria</taxon>
        <taxon>Acetobacterales</taxon>
        <taxon>Acetobacteraceae</taxon>
        <taxon>Lichenicoccus</taxon>
    </lineage>
</organism>
<sequence length="253" mass="27020">MSDVRIGEQDGIVEIRLNRAAKKNAVTGAMYDAMTDALDQADRSASSRVVLFSAEGDSFSAGNDLADFPSLTGDFAQAPATRFIHALARFDKPMIAAVQGLAVGIGATMLLHCDLVYAAPQACLLMPFVDLGLVPEAGSSAMLPARIGYQRAAALLLLGERMTAEQAVAAGLVNQVMPAEMLHDHARGKARTLAAKPPGALAAARRLMRGDRTLLEARMQQEQMEFATAVRSAEALQAFKDFLERRQVGSKHP</sequence>
<keyword evidence="2" id="KW-0576">Peroxisome</keyword>